<feature type="transmembrane region" description="Helical" evidence="6">
    <location>
        <begin position="90"/>
        <end position="113"/>
    </location>
</feature>
<feature type="transmembrane region" description="Helical" evidence="6">
    <location>
        <begin position="158"/>
        <end position="180"/>
    </location>
</feature>
<feature type="transmembrane region" description="Helical" evidence="6">
    <location>
        <begin position="125"/>
        <end position="146"/>
    </location>
</feature>
<proteinExistence type="predicted"/>
<feature type="transmembrane region" description="Helical" evidence="6">
    <location>
        <begin position="186"/>
        <end position="209"/>
    </location>
</feature>
<dbReference type="PANTHER" id="PTHR30250:SF26">
    <property type="entry name" value="PSMA PROTEIN"/>
    <property type="match status" value="1"/>
</dbReference>
<evidence type="ECO:0000256" key="6">
    <source>
        <dbReference type="SAM" id="Phobius"/>
    </source>
</evidence>
<sequence length="511" mass="58241">MDVKNKAIAKNTFFLVVRTIISLLITLYTTRIVLKELGVEDYGVFSLVYGVVMLFTFINTSMNESVQRYFAVHYGRGEYKDLGAFFKSSIYLYFFIALFFFIFMLSLRHYVIFDFLNIANEKKDVASNIYIVAVIGILFSVMQTPSNSLVLAAERMSFYAYVSIFESILKLLASIGITLIAHEKLFYYSILLLISSIIIFLTYSIFVFVKFKNIIFLGNADRNKAKELFYFSFWNVLGNFSTVLRIQGVNIIINLFFSTTANAAYAVSNSINGALNSLSTSLNIAIKPQIYKAYATGDMDRYFQLIIHGSKLTFLFLFLLCMPIFINLHGILTFWLINPPVYTYLLTFIVLLVSLIDSLSFPLMAALQATGRIKTYQLIVSSITILSIPVIYLLFNFGFSLYILGVVLIASSILTLCIRVHLLDLLTSVKKKTLYLKAIIPCFLGAAISSLLILSCHRFFLDDGIFHIIISSICVDIITISIFYILIFNRKEKMMINNFVSKIFRKLLRNN</sequence>
<evidence type="ECO:0000256" key="2">
    <source>
        <dbReference type="ARBA" id="ARBA00022475"/>
    </source>
</evidence>
<evidence type="ECO:0000256" key="4">
    <source>
        <dbReference type="ARBA" id="ARBA00022989"/>
    </source>
</evidence>
<dbReference type="EMBL" id="AB924593">
    <property type="protein sequence ID" value="BAT24053.1"/>
    <property type="molecule type" value="Genomic_DNA"/>
</dbReference>
<feature type="transmembrane region" description="Helical" evidence="6">
    <location>
        <begin position="42"/>
        <end position="60"/>
    </location>
</feature>
<dbReference type="Pfam" id="PF01554">
    <property type="entry name" value="MatE"/>
    <property type="match status" value="1"/>
</dbReference>
<dbReference type="GO" id="GO:0005886">
    <property type="term" value="C:plasma membrane"/>
    <property type="evidence" value="ECO:0007669"/>
    <property type="project" value="UniProtKB-SubCell"/>
</dbReference>
<keyword evidence="2" id="KW-1003">Cell membrane</keyword>
<evidence type="ECO:0000313" key="7">
    <source>
        <dbReference type="EMBL" id="BAT24053.1"/>
    </source>
</evidence>
<keyword evidence="5 6" id="KW-0472">Membrane</keyword>
<evidence type="ECO:0000256" key="5">
    <source>
        <dbReference type="ARBA" id="ARBA00023136"/>
    </source>
</evidence>
<dbReference type="PANTHER" id="PTHR30250">
    <property type="entry name" value="PST FAMILY PREDICTED COLANIC ACID TRANSPORTER"/>
    <property type="match status" value="1"/>
</dbReference>
<accession>A0A0P0YS26</accession>
<evidence type="ECO:0000256" key="3">
    <source>
        <dbReference type="ARBA" id="ARBA00022692"/>
    </source>
</evidence>
<feature type="transmembrane region" description="Helical" evidence="6">
    <location>
        <begin position="12"/>
        <end position="30"/>
    </location>
</feature>
<feature type="transmembrane region" description="Helical" evidence="6">
    <location>
        <begin position="401"/>
        <end position="422"/>
    </location>
</feature>
<comment type="subcellular location">
    <subcellularLocation>
        <location evidence="1">Cell membrane</location>
        <topology evidence="1">Multi-pass membrane protein</topology>
    </subcellularLocation>
</comment>
<dbReference type="InterPro" id="IPR002528">
    <property type="entry name" value="MATE_fam"/>
</dbReference>
<feature type="transmembrane region" description="Helical" evidence="6">
    <location>
        <begin position="314"/>
        <end position="337"/>
    </location>
</feature>
<dbReference type="GO" id="GO:0015297">
    <property type="term" value="F:antiporter activity"/>
    <property type="evidence" value="ECO:0007669"/>
    <property type="project" value="InterPro"/>
</dbReference>
<dbReference type="GO" id="GO:0042910">
    <property type="term" value="F:xenobiotic transmembrane transporter activity"/>
    <property type="evidence" value="ECO:0007669"/>
    <property type="project" value="InterPro"/>
</dbReference>
<reference evidence="7" key="2">
    <citation type="journal article" date="2015" name="Sci. Rep.">
        <title>Genetic analysis of capsular polysaccharide synthesis gene clusters in 79 capsular types of Klebsiella spp.</title>
        <authorList>
            <person name="Pan Y.J."/>
            <person name="Lin T.L."/>
            <person name="Chen C.T."/>
            <person name="Chen Y.Y."/>
            <person name="Hsieh P.F."/>
            <person name="Hsu C.R."/>
            <person name="Wu M.C."/>
            <person name="Wang J.T."/>
        </authorList>
    </citation>
    <scope>NUCLEOTIDE SEQUENCE</scope>
    <source>
        <strain evidence="7">3534/51</strain>
    </source>
</reference>
<protein>
    <submittedName>
        <fullName evidence="7">Flippase</fullName>
    </submittedName>
</protein>
<feature type="transmembrane region" description="Helical" evidence="6">
    <location>
        <begin position="434"/>
        <end position="453"/>
    </location>
</feature>
<feature type="transmembrane region" description="Helical" evidence="6">
    <location>
        <begin position="343"/>
        <end position="364"/>
    </location>
</feature>
<name>A0A0P0YS26_9ENTR</name>
<feature type="transmembrane region" description="Helical" evidence="6">
    <location>
        <begin position="376"/>
        <end position="395"/>
    </location>
</feature>
<dbReference type="AlphaFoldDB" id="A0A0P0YS26"/>
<evidence type="ECO:0000256" key="1">
    <source>
        <dbReference type="ARBA" id="ARBA00004651"/>
    </source>
</evidence>
<organism evidence="7">
    <name type="scientific">Klebsiella sp. 3534/51</name>
    <dbReference type="NCBI Taxonomy" id="1497827"/>
    <lineage>
        <taxon>Bacteria</taxon>
        <taxon>Pseudomonadati</taxon>
        <taxon>Pseudomonadota</taxon>
        <taxon>Gammaproteobacteria</taxon>
        <taxon>Enterobacterales</taxon>
        <taxon>Enterobacteriaceae</taxon>
        <taxon>Klebsiella/Raoultella group</taxon>
        <taxon>Klebsiella</taxon>
    </lineage>
</organism>
<reference evidence="7" key="1">
    <citation type="submission" date="2014-04" db="EMBL/GenBank/DDBJ databases">
        <authorList>
            <person name="Harrison E."/>
        </authorList>
    </citation>
    <scope>NUCLEOTIDE SEQUENCE</scope>
    <source>
        <strain evidence="7">3534/51</strain>
    </source>
</reference>
<keyword evidence="3 6" id="KW-0812">Transmembrane</keyword>
<keyword evidence="4 6" id="KW-1133">Transmembrane helix</keyword>
<feature type="transmembrane region" description="Helical" evidence="6">
    <location>
        <begin position="465"/>
        <end position="487"/>
    </location>
</feature>
<dbReference type="InterPro" id="IPR050833">
    <property type="entry name" value="Poly_Biosynth_Transport"/>
</dbReference>
<gene>
    <name evidence="7" type="primary">wzx</name>
</gene>